<dbReference type="EMBL" id="EU975137">
    <property type="protein sequence ID" value="ACG47255.1"/>
    <property type="molecule type" value="mRNA"/>
</dbReference>
<reference evidence="1" key="1">
    <citation type="journal article" date="2009" name="Plant Mol. Biol.">
        <title>Insights into corn genes derived from large-scale cDNA sequencing.</title>
        <authorList>
            <person name="Alexandrov N.N."/>
            <person name="Brover V.V."/>
            <person name="Freidin S."/>
            <person name="Troukhan M.E."/>
            <person name="Tatarinova T.V."/>
            <person name="Zhang H."/>
            <person name="Swaller T.J."/>
            <person name="Lu Y.P."/>
            <person name="Bouck J."/>
            <person name="Flavell R.B."/>
            <person name="Feldmann K.A."/>
        </authorList>
    </citation>
    <scope>NUCLEOTIDE SEQUENCE</scope>
</reference>
<accession>B6UD22</accession>
<name>B6UD22_MAIZE</name>
<sequence length="80" mass="8982">MRTIWLKSPKNSQEKPLSSSRLVEVVSIAITAQAKMKLWKETSRSSKTTTSSRRGLVATPSRLPVKAAFIYVSFSHFDLL</sequence>
<dbReference type="AlphaFoldDB" id="B6UD22"/>
<evidence type="ECO:0000313" key="1">
    <source>
        <dbReference type="EMBL" id="ACG47255.1"/>
    </source>
</evidence>
<proteinExistence type="evidence at transcript level"/>
<protein>
    <submittedName>
        <fullName evidence="1">Uncharacterized protein</fullName>
    </submittedName>
</protein>
<organism evidence="1">
    <name type="scientific">Zea mays</name>
    <name type="common">Maize</name>
    <dbReference type="NCBI Taxonomy" id="4577"/>
    <lineage>
        <taxon>Eukaryota</taxon>
        <taxon>Viridiplantae</taxon>
        <taxon>Streptophyta</taxon>
        <taxon>Embryophyta</taxon>
        <taxon>Tracheophyta</taxon>
        <taxon>Spermatophyta</taxon>
        <taxon>Magnoliopsida</taxon>
        <taxon>Liliopsida</taxon>
        <taxon>Poales</taxon>
        <taxon>Poaceae</taxon>
        <taxon>PACMAD clade</taxon>
        <taxon>Panicoideae</taxon>
        <taxon>Andropogonodae</taxon>
        <taxon>Andropogoneae</taxon>
        <taxon>Tripsacinae</taxon>
        <taxon>Zea</taxon>
    </lineage>
</organism>
<dbReference type="ExpressionAtlas" id="B6UD22">
    <property type="expression patterns" value="baseline and differential"/>
</dbReference>